<accession>A0A3P3XT18</accession>
<evidence type="ECO:0000313" key="2">
    <source>
        <dbReference type="EMBL" id="SLM19229.1"/>
    </source>
</evidence>
<dbReference type="CDD" id="cd06532">
    <property type="entry name" value="Glyco_transf_25"/>
    <property type="match status" value="1"/>
</dbReference>
<sequence length="251" mass="27836">MKTFVISLSGDDVRRSFMRRQLDALGIDYEFFDAIRGSERIGDLRWYDDVSVHHLEGRSLRPGEVGCALSHAAVYAEIVKRGLNWALILEDDGLLHQDLPQVLSTIEQGAGAQGQLISLSRCDAYLPWASKNLAGEFRLVTPILIKEGSIAQTVGYVISLKAAKAIAKINIPVKFPADSWGYYRGIVEFKGVIPTLTLVTQNVDLGSTTLESGKRQVFTPYSIKDLLLHGFTTYNSFGRFLKRSAKHLFGS</sequence>
<dbReference type="InterPro" id="IPR002654">
    <property type="entry name" value="Glyco_trans_25"/>
</dbReference>
<dbReference type="EMBL" id="FWDO01000005">
    <property type="protein sequence ID" value="SLM19229.1"/>
    <property type="molecule type" value="Genomic_DNA"/>
</dbReference>
<evidence type="ECO:0000259" key="1">
    <source>
        <dbReference type="Pfam" id="PF01755"/>
    </source>
</evidence>
<feature type="domain" description="Glycosyl transferase family 25" evidence="1">
    <location>
        <begin position="2"/>
        <end position="179"/>
    </location>
</feature>
<reference evidence="2" key="1">
    <citation type="submission" date="2017-02" db="EMBL/GenBank/DDBJ databases">
        <authorList>
            <person name="Regsiter A."/>
            <person name="William W."/>
        </authorList>
    </citation>
    <scope>NUCLEOTIDE SEQUENCE</scope>
    <source>
        <strain evidence="2">BdmA 4</strain>
    </source>
</reference>
<organism evidence="2">
    <name type="scientific">uncultured spirochete</name>
    <dbReference type="NCBI Taxonomy" id="156406"/>
    <lineage>
        <taxon>Bacteria</taxon>
        <taxon>Pseudomonadati</taxon>
        <taxon>Spirochaetota</taxon>
        <taxon>Spirochaetia</taxon>
        <taxon>Spirochaetales</taxon>
        <taxon>environmental samples</taxon>
    </lineage>
</organism>
<dbReference type="AlphaFoldDB" id="A0A3P3XT18"/>
<proteinExistence type="predicted"/>
<name>A0A3P3XT18_9SPIR</name>
<protein>
    <recommendedName>
        <fullName evidence="1">Glycosyl transferase family 25 domain-containing protein</fullName>
    </recommendedName>
</protein>
<gene>
    <name evidence="2" type="ORF">SPIRO4BDMA_50744</name>
</gene>
<dbReference type="Pfam" id="PF01755">
    <property type="entry name" value="Glyco_transf_25"/>
    <property type="match status" value="1"/>
</dbReference>